<dbReference type="PIRSF" id="PIRSF039133">
    <property type="entry name" value="SUMO_E1B"/>
    <property type="match status" value="1"/>
</dbReference>
<feature type="domain" description="THIF-type NAD/FAD binding fold" evidence="12">
    <location>
        <begin position="4"/>
        <end position="42"/>
    </location>
</feature>
<proteinExistence type="inferred from homology"/>
<dbReference type="InterPro" id="IPR030661">
    <property type="entry name" value="Uba2"/>
</dbReference>
<dbReference type="Pfam" id="PF10585">
    <property type="entry name" value="UBA_E1_SCCH"/>
    <property type="match status" value="1"/>
</dbReference>
<evidence type="ECO:0000256" key="3">
    <source>
        <dbReference type="ARBA" id="ARBA00022723"/>
    </source>
</evidence>
<protein>
    <recommendedName>
        <fullName evidence="16">SUMO-activating enzyme subunit</fullName>
    </recommendedName>
</protein>
<dbReference type="PANTHER" id="PTHR10953">
    <property type="entry name" value="UBIQUITIN-ACTIVATING ENZYME E1"/>
    <property type="match status" value="1"/>
</dbReference>
<evidence type="ECO:0000256" key="4">
    <source>
        <dbReference type="ARBA" id="ARBA00022741"/>
    </source>
</evidence>
<dbReference type="GO" id="GO:0005737">
    <property type="term" value="C:cytoplasm"/>
    <property type="evidence" value="ECO:0007669"/>
    <property type="project" value="TreeGrafter"/>
</dbReference>
<name>A0A2N9IZG1_FAGSY</name>
<dbReference type="Gene3D" id="3.40.50.720">
    <property type="entry name" value="NAD(P)-binding Rossmann-like Domain"/>
    <property type="match status" value="1"/>
</dbReference>
<feature type="compositionally biased region" description="Polar residues" evidence="11">
    <location>
        <begin position="289"/>
        <end position="300"/>
    </location>
</feature>
<dbReference type="SUPFAM" id="SSF69572">
    <property type="entry name" value="Activating enzymes of the ubiquitin-like proteins"/>
    <property type="match status" value="2"/>
</dbReference>
<dbReference type="Pfam" id="PF14732">
    <property type="entry name" value="UAE_UbL"/>
    <property type="match status" value="1"/>
</dbReference>
<feature type="domain" description="Ubiquitin/SUMO-activating enzyme ubiquitin-like" evidence="14">
    <location>
        <begin position="525"/>
        <end position="617"/>
    </location>
</feature>
<dbReference type="Pfam" id="PF00899">
    <property type="entry name" value="ThiF"/>
    <property type="match status" value="2"/>
</dbReference>
<dbReference type="Gene3D" id="3.10.290.20">
    <property type="entry name" value="Ubiquitin-like 2 activating enzyme e1b. Chain: B, domain 3"/>
    <property type="match status" value="1"/>
</dbReference>
<keyword evidence="3 10" id="KW-0479">Metal-binding</keyword>
<dbReference type="InterPro" id="IPR023318">
    <property type="entry name" value="Ub_act_enz_dom_a_sf"/>
</dbReference>
<evidence type="ECO:0000256" key="11">
    <source>
        <dbReference type="SAM" id="MobiDB-lite"/>
    </source>
</evidence>
<accession>A0A2N9IZG1</accession>
<keyword evidence="4 9" id="KW-0547">Nucleotide-binding</keyword>
<evidence type="ECO:0000256" key="2">
    <source>
        <dbReference type="ARBA" id="ARBA00005673"/>
    </source>
</evidence>
<feature type="binding site" evidence="9">
    <location>
        <position position="154"/>
    </location>
    <ligand>
        <name>ATP</name>
        <dbReference type="ChEBI" id="CHEBI:30616"/>
    </ligand>
</feature>
<evidence type="ECO:0000256" key="1">
    <source>
        <dbReference type="ARBA" id="ARBA00004718"/>
    </source>
</evidence>
<feature type="binding site" evidence="10">
    <location>
        <position position="519"/>
    </location>
    <ligand>
        <name>Zn(2+)</name>
        <dbReference type="ChEBI" id="CHEBI:29105"/>
    </ligand>
</feature>
<dbReference type="AlphaFoldDB" id="A0A2N9IZG1"/>
<dbReference type="InterPro" id="IPR019572">
    <property type="entry name" value="UBA_E1_SCCH"/>
</dbReference>
<feature type="binding site" evidence="9">
    <location>
        <begin position="138"/>
        <end position="141"/>
    </location>
    <ligand>
        <name>ATP</name>
        <dbReference type="ChEBI" id="CHEBI:30616"/>
    </ligand>
</feature>
<comment type="pathway">
    <text evidence="1">Protein modification; protein sumoylation.</text>
</comment>
<evidence type="ECO:0000256" key="9">
    <source>
        <dbReference type="PIRSR" id="PIRSR039133-2"/>
    </source>
</evidence>
<dbReference type="Gene3D" id="1.10.10.520">
    <property type="entry name" value="Ubiquitin activating enzymes (Uba3). Chain: B, domain 2"/>
    <property type="match status" value="1"/>
</dbReference>
<feature type="domain" description="THIF-type NAD/FAD binding fold" evidence="12">
    <location>
        <begin position="129"/>
        <end position="519"/>
    </location>
</feature>
<sequence>MASQKQLAAIKVAKVLMVGAGGIGCELLKTLALSGFQDIHIVISVIAGSQLVSLVSVGCVAGGGGEGFIVMECESVNYYWVIMEGVISNGVKWSCRCIGLAIARSKDGVSCLYILLLRGESEELFFGKIDMDTIEVSNLNRQFLFRKSHVGQSKAKVARDAVLKFRPHINITPYHANVKDPDFNVDFFKQFHVVLNGLDNLDARRHVNRLCLAAEVPLVESGTTGFLGQVTVHVKGRTECYECQPKPAPKTYPVCTITSTPSKFVHCIVWAKDLLFTKLFGDKNQENDLNVRSTDASSSSKHAEDVFERRTDEDIEQYGRRIYDHVFGYNIETALSNEETWKNRNRPKPIYSREVLHDELAQQNGNVDKDCAADDLSSVSAMASLAMKNPQDIWSLMENSRIFLEAFKLFFMKREKEIGNLTFDKDDQLAVEFVTAAANIRASSFGIPLHSLFEAKGIAGNIVHAVATTNAIIAGLIVIEAIKVLQNDTDSYRMTYCLEHPTRKMLLMPVEPFEANKSCYTPLTLEINTHRAKLRDFVEKIVKAKLGMCFPLIMHGAALLYEVGDDLDEDMVANYAANLEKVLSELPSPVTSGTTLTVEDLKQELTCNINIKHREEFDEEKEPDGMLLSGWTQASPVEKDDNKSIGNGGSTSDASQTVPVEAENNVEIGGVASAKKRKLSETNETKNHEKLEVVDDDDDCLMLDGDPGINKKKRLQ</sequence>
<dbReference type="FunFam" id="3.10.290.20:FF:000004">
    <property type="entry name" value="SUMO-activating enzyme subunit"/>
    <property type="match status" value="1"/>
</dbReference>
<dbReference type="InterPro" id="IPR000594">
    <property type="entry name" value="ThiF_NAD_FAD-bd"/>
</dbReference>
<evidence type="ECO:0008006" key="16">
    <source>
        <dbReference type="Google" id="ProtNLM"/>
    </source>
</evidence>
<dbReference type="FunFam" id="3.50.50.80:FF:000002">
    <property type="entry name" value="SUMO-activating enzyme subunit 2"/>
    <property type="match status" value="1"/>
</dbReference>
<dbReference type="GO" id="GO:0019948">
    <property type="term" value="F:SUMO activating enzyme activity"/>
    <property type="evidence" value="ECO:0007669"/>
    <property type="project" value="InterPro"/>
</dbReference>
<feature type="domain" description="Ubiquitin-activating enzyme SCCH" evidence="13">
    <location>
        <begin position="415"/>
        <end position="456"/>
    </location>
</feature>
<feature type="compositionally biased region" description="Basic and acidic residues" evidence="11">
    <location>
        <begin position="679"/>
        <end position="693"/>
    </location>
</feature>
<dbReference type="GO" id="GO:0016925">
    <property type="term" value="P:protein sumoylation"/>
    <property type="evidence" value="ECO:0007669"/>
    <property type="project" value="UniProtKB-UniPathway"/>
</dbReference>
<feature type="binding site" evidence="9">
    <location>
        <begin position="199"/>
        <end position="204"/>
    </location>
    <ligand>
        <name>ATP</name>
        <dbReference type="ChEBI" id="CHEBI:30616"/>
    </ligand>
</feature>
<dbReference type="InterPro" id="IPR045886">
    <property type="entry name" value="ThiF/MoeB/HesA"/>
</dbReference>
<dbReference type="FunFam" id="1.10.10.520:FF:000004">
    <property type="entry name" value="SUMO-activating enzyme subunit"/>
    <property type="match status" value="1"/>
</dbReference>
<dbReference type="GO" id="GO:0046872">
    <property type="term" value="F:metal ion binding"/>
    <property type="evidence" value="ECO:0007669"/>
    <property type="project" value="UniProtKB-KW"/>
</dbReference>
<dbReference type="InterPro" id="IPR042449">
    <property type="entry name" value="Ub-E1_IAD_1"/>
</dbReference>
<evidence type="ECO:0000259" key="13">
    <source>
        <dbReference type="Pfam" id="PF10585"/>
    </source>
</evidence>
<feature type="binding site" evidence="10">
    <location>
        <position position="243"/>
    </location>
    <ligand>
        <name>Zn(2+)</name>
        <dbReference type="ChEBI" id="CHEBI:29105"/>
    </ligand>
</feature>
<organism evidence="15">
    <name type="scientific">Fagus sylvatica</name>
    <name type="common">Beechnut</name>
    <dbReference type="NCBI Taxonomy" id="28930"/>
    <lineage>
        <taxon>Eukaryota</taxon>
        <taxon>Viridiplantae</taxon>
        <taxon>Streptophyta</taxon>
        <taxon>Embryophyta</taxon>
        <taxon>Tracheophyta</taxon>
        <taxon>Spermatophyta</taxon>
        <taxon>Magnoliopsida</taxon>
        <taxon>eudicotyledons</taxon>
        <taxon>Gunneridae</taxon>
        <taxon>Pentapetalae</taxon>
        <taxon>rosids</taxon>
        <taxon>fabids</taxon>
        <taxon>Fagales</taxon>
        <taxon>Fagaceae</taxon>
        <taxon>Fagus</taxon>
    </lineage>
</organism>
<feature type="binding site" evidence="9">
    <location>
        <position position="130"/>
    </location>
    <ligand>
        <name>ATP</name>
        <dbReference type="ChEBI" id="CHEBI:30616"/>
    </ligand>
</feature>
<dbReference type="PROSITE" id="PS51257">
    <property type="entry name" value="PROKAR_LIPOPROTEIN"/>
    <property type="match status" value="1"/>
</dbReference>
<evidence type="ECO:0000256" key="7">
    <source>
        <dbReference type="ARBA" id="ARBA00022840"/>
    </source>
</evidence>
<dbReference type="GO" id="GO:0031510">
    <property type="term" value="C:SUMO activating enzyme complex"/>
    <property type="evidence" value="ECO:0007669"/>
    <property type="project" value="TreeGrafter"/>
</dbReference>
<evidence type="ECO:0000259" key="12">
    <source>
        <dbReference type="Pfam" id="PF00899"/>
    </source>
</evidence>
<dbReference type="Gene3D" id="3.50.50.80">
    <property type="entry name" value="Ubiquitin-activating enzyme E1, inactive adenylation domain, subdomain 1"/>
    <property type="match status" value="1"/>
</dbReference>
<evidence type="ECO:0000313" key="15">
    <source>
        <dbReference type="EMBL" id="SPD29630.1"/>
    </source>
</evidence>
<dbReference type="InterPro" id="IPR028077">
    <property type="entry name" value="UAE_UbL_dom"/>
</dbReference>
<reference evidence="15" key="1">
    <citation type="submission" date="2018-02" db="EMBL/GenBank/DDBJ databases">
        <authorList>
            <person name="Cohen D.B."/>
            <person name="Kent A.D."/>
        </authorList>
    </citation>
    <scope>NUCLEOTIDE SEQUENCE</scope>
</reference>
<feature type="region of interest" description="Disordered" evidence="11">
    <location>
        <begin position="635"/>
        <end position="716"/>
    </location>
</feature>
<dbReference type="GO" id="GO:0005524">
    <property type="term" value="F:ATP binding"/>
    <property type="evidence" value="ECO:0007669"/>
    <property type="project" value="UniProtKB-KW"/>
</dbReference>
<comment type="similarity">
    <text evidence="2">Belongs to the ubiquitin-activating E1 family.</text>
</comment>
<dbReference type="UniPathway" id="UPA00886"/>
<evidence type="ECO:0000256" key="8">
    <source>
        <dbReference type="PIRSR" id="PIRSR039133-1"/>
    </source>
</evidence>
<feature type="binding site" evidence="10">
    <location>
        <position position="240"/>
    </location>
    <ligand>
        <name>Zn(2+)</name>
        <dbReference type="ChEBI" id="CHEBI:29105"/>
    </ligand>
</feature>
<feature type="region of interest" description="Disordered" evidence="11">
    <location>
        <begin position="289"/>
        <end position="308"/>
    </location>
</feature>
<dbReference type="InterPro" id="IPR035985">
    <property type="entry name" value="Ubiquitin-activating_enz"/>
</dbReference>
<keyword evidence="7 9" id="KW-0067">ATP-binding</keyword>
<feature type="active site" description="Glycyl thioester intermediate" evidence="8">
    <location>
        <position position="255"/>
    </location>
</feature>
<gene>
    <name evidence="15" type="ORF">FSB_LOCUS57512</name>
</gene>
<dbReference type="PANTHER" id="PTHR10953:SF5">
    <property type="entry name" value="SUMO-ACTIVATING ENZYME SUBUNIT 2"/>
    <property type="match status" value="1"/>
</dbReference>
<dbReference type="FunFam" id="3.40.50.720:FF:000864">
    <property type="entry name" value="SUMO-activating enzyme subunit"/>
    <property type="match status" value="1"/>
</dbReference>
<evidence type="ECO:0000256" key="5">
    <source>
        <dbReference type="ARBA" id="ARBA00022786"/>
    </source>
</evidence>
<evidence type="ECO:0000256" key="6">
    <source>
        <dbReference type="ARBA" id="ARBA00022833"/>
    </source>
</evidence>
<keyword evidence="6 10" id="KW-0862">Zinc</keyword>
<evidence type="ECO:0000259" key="14">
    <source>
        <dbReference type="Pfam" id="PF14732"/>
    </source>
</evidence>
<evidence type="ECO:0000256" key="10">
    <source>
        <dbReference type="PIRSR" id="PIRSR039133-3"/>
    </source>
</evidence>
<keyword evidence="5" id="KW-0833">Ubl conjugation pathway</keyword>
<dbReference type="EMBL" id="OIVN01006279">
    <property type="protein sequence ID" value="SPD29630.1"/>
    <property type="molecule type" value="Genomic_DNA"/>
</dbReference>